<dbReference type="RefSeq" id="WP_184007915.1">
    <property type="nucleotide sequence ID" value="NZ_JACIJS010000001.1"/>
</dbReference>
<evidence type="ECO:0000313" key="2">
    <source>
        <dbReference type="Proteomes" id="UP000553766"/>
    </source>
</evidence>
<evidence type="ECO:0000313" key="1">
    <source>
        <dbReference type="EMBL" id="MBB5514395.1"/>
    </source>
</evidence>
<accession>A0A840WXJ6</accession>
<dbReference type="Proteomes" id="UP000553766">
    <property type="component" value="Unassembled WGS sequence"/>
</dbReference>
<dbReference type="EMBL" id="JACIJS010000001">
    <property type="protein sequence ID" value="MBB5514395.1"/>
    <property type="molecule type" value="Genomic_DNA"/>
</dbReference>
<dbReference type="SUPFAM" id="SSF52540">
    <property type="entry name" value="P-loop containing nucleoside triphosphate hydrolases"/>
    <property type="match status" value="1"/>
</dbReference>
<dbReference type="AlphaFoldDB" id="A0A840WXJ6"/>
<protein>
    <submittedName>
        <fullName evidence="1">LPS sulfotransferase NodH</fullName>
    </submittedName>
</protein>
<keyword evidence="1" id="KW-0808">Transferase</keyword>
<comment type="caution">
    <text evidence="1">The sequence shown here is derived from an EMBL/GenBank/DDBJ whole genome shotgun (WGS) entry which is preliminary data.</text>
</comment>
<dbReference type="Gene3D" id="3.40.50.300">
    <property type="entry name" value="P-loop containing nucleotide triphosphate hydrolases"/>
    <property type="match status" value="1"/>
</dbReference>
<keyword evidence="2" id="KW-1185">Reference proteome</keyword>
<gene>
    <name evidence="1" type="ORF">FHS89_000393</name>
</gene>
<sequence length="504" mass="57561">MTQQKFKYFVIYGVMRTGSNLLEHFLNQFDAFQSYGEVFNPSFLGKPGNDTMLGIGRAEREQRPVALIERMIADAAPALPGFRLFQGHDPRILRRTLIDDSCGKVILRRNPLDSFISLKIAQQTDQWMLRNINKRRQAKVHFDLAEFLRYSEETDAYYAQINRLLQEHGQTAFTIAYDDVKDPAVLHGLARYLGTDEHLAAPKEGITRQNPGPLSEKVENYDEMIAALETQRDTTVSAEPRAAERGGLRFLTACTRAPVLFACIPAGPEERILRWMHTVDGGDPLRDDFHDALESETLFTQFGNRKALRLWLDERPERVCFAIVRHPLLRAYEVFEKRILPGGDDGFPMIREHLRTRYGMAMPDEDRCAGQDRAGLEQAGYTADKHRAAFQIFLEFIRENLSGQTSMRTDGEWAPQRAFVDGFNDLLPLDLVAKESKLLRVAAYIRNNLNLGATKNAVFKQSLEDGHIIPLSEIYTEAHESEARNAYREDYASFGFLPYPKEYS</sequence>
<dbReference type="InterPro" id="IPR027417">
    <property type="entry name" value="P-loop_NTPase"/>
</dbReference>
<reference evidence="1 2" key="1">
    <citation type="submission" date="2020-08" db="EMBL/GenBank/DDBJ databases">
        <title>Genomic Encyclopedia of Type Strains, Phase IV (KMG-IV): sequencing the most valuable type-strain genomes for metagenomic binning, comparative biology and taxonomic classification.</title>
        <authorList>
            <person name="Goeker M."/>
        </authorList>
    </citation>
    <scope>NUCLEOTIDE SEQUENCE [LARGE SCALE GENOMIC DNA]</scope>
    <source>
        <strain evidence="1 2">DSM 103377</strain>
    </source>
</reference>
<dbReference type="GO" id="GO:0016740">
    <property type="term" value="F:transferase activity"/>
    <property type="evidence" value="ECO:0007669"/>
    <property type="project" value="UniProtKB-KW"/>
</dbReference>
<proteinExistence type="predicted"/>
<name>A0A840WXJ6_9RHOB</name>
<organism evidence="1 2">
    <name type="scientific">Rubricella aquisinus</name>
    <dbReference type="NCBI Taxonomy" id="2028108"/>
    <lineage>
        <taxon>Bacteria</taxon>
        <taxon>Pseudomonadati</taxon>
        <taxon>Pseudomonadota</taxon>
        <taxon>Alphaproteobacteria</taxon>
        <taxon>Rhodobacterales</taxon>
        <taxon>Paracoccaceae</taxon>
        <taxon>Rubricella</taxon>
    </lineage>
</organism>